<dbReference type="STRING" id="645991.Sgly_2323"/>
<feature type="compositionally biased region" description="Basic residues" evidence="1">
    <location>
        <begin position="26"/>
        <end position="39"/>
    </location>
</feature>
<gene>
    <name evidence="2" type="ordered locus">Sgly_2323</name>
</gene>
<dbReference type="HOGENOM" id="CLU_3318227_0_0_9"/>
<dbReference type="GO" id="GO:0006265">
    <property type="term" value="P:DNA topological change"/>
    <property type="evidence" value="ECO:0007669"/>
    <property type="project" value="InterPro"/>
</dbReference>
<dbReference type="InterPro" id="IPR001448">
    <property type="entry name" value="SASP_alpha/beta-type"/>
</dbReference>
<reference evidence="3" key="2">
    <citation type="submission" date="2011-02" db="EMBL/GenBank/DDBJ databases">
        <title>The complete genome of Syntrophobotulus glycolicus DSM 8271.</title>
        <authorList>
            <person name="Lucas S."/>
            <person name="Copeland A."/>
            <person name="Lapidus A."/>
            <person name="Bruce D."/>
            <person name="Goodwin L."/>
            <person name="Pitluck S."/>
            <person name="Kyrpides N."/>
            <person name="Mavromatis K."/>
            <person name="Pagani I."/>
            <person name="Ivanova N."/>
            <person name="Mikhailova N."/>
            <person name="Chertkov O."/>
            <person name="Held B."/>
            <person name="Detter J.C."/>
            <person name="Tapia R."/>
            <person name="Han C."/>
            <person name="Land M."/>
            <person name="Hauser L."/>
            <person name="Markowitz V."/>
            <person name="Cheng J.-F."/>
            <person name="Hugenholtz P."/>
            <person name="Woyke T."/>
            <person name="Wu D."/>
            <person name="Spring S."/>
            <person name="Schroeder M."/>
            <person name="Brambilla E."/>
            <person name="Klenk H.-P."/>
            <person name="Eisen J.A."/>
        </authorList>
    </citation>
    <scope>NUCLEOTIDE SEQUENCE [LARGE SCALE GENOMIC DNA]</scope>
    <source>
        <strain evidence="3">DSM 8271 / FlGlyR</strain>
    </source>
</reference>
<dbReference type="Pfam" id="PF00269">
    <property type="entry name" value="SASP"/>
    <property type="match status" value="1"/>
</dbReference>
<dbReference type="Proteomes" id="UP000007488">
    <property type="component" value="Chromosome"/>
</dbReference>
<evidence type="ECO:0000313" key="2">
    <source>
        <dbReference type="EMBL" id="ADY56611.1"/>
    </source>
</evidence>
<dbReference type="AlphaFoldDB" id="F0SUG1"/>
<dbReference type="RefSeq" id="WP_013625476.1">
    <property type="nucleotide sequence ID" value="NC_015172.1"/>
</dbReference>
<evidence type="ECO:0000256" key="1">
    <source>
        <dbReference type="SAM" id="MobiDB-lite"/>
    </source>
</evidence>
<proteinExistence type="predicted"/>
<sequence length="39" mass="4534">MTSDNEERKDIENLKYEVAQEMGLPQRRKGKTKKSKLPG</sequence>
<dbReference type="GO" id="GO:0003690">
    <property type="term" value="F:double-stranded DNA binding"/>
    <property type="evidence" value="ECO:0007669"/>
    <property type="project" value="InterPro"/>
</dbReference>
<dbReference type="KEGG" id="sgy:Sgly_2323"/>
<evidence type="ECO:0000313" key="3">
    <source>
        <dbReference type="Proteomes" id="UP000007488"/>
    </source>
</evidence>
<protein>
    <submittedName>
        <fullName evidence="2">Uncharacterized protein</fullName>
    </submittedName>
</protein>
<name>F0SUG1_SYNGF</name>
<keyword evidence="3" id="KW-1185">Reference proteome</keyword>
<accession>F0SUG1</accession>
<reference evidence="2 3" key="1">
    <citation type="journal article" date="2011" name="Stand. Genomic Sci.">
        <title>Complete genome sequence of Syntrophobotulus glycolicus type strain (FlGlyR).</title>
        <authorList>
            <person name="Han C."/>
            <person name="Mwirichia R."/>
            <person name="Chertkov O."/>
            <person name="Held B."/>
            <person name="Lapidus A."/>
            <person name="Nolan M."/>
            <person name="Lucas S."/>
            <person name="Hammon N."/>
            <person name="Deshpande S."/>
            <person name="Cheng J.F."/>
            <person name="Tapia R."/>
            <person name="Goodwin L."/>
            <person name="Pitluck S."/>
            <person name="Huntemann M."/>
            <person name="Liolios K."/>
            <person name="Ivanova N."/>
            <person name="Pagani I."/>
            <person name="Mavromatis K."/>
            <person name="Ovchinikova G."/>
            <person name="Pati A."/>
            <person name="Chen A."/>
            <person name="Palaniappan K."/>
            <person name="Land M."/>
            <person name="Hauser L."/>
            <person name="Brambilla E.M."/>
            <person name="Rohde M."/>
            <person name="Spring S."/>
            <person name="Sikorski J."/>
            <person name="Goker M."/>
            <person name="Woyke T."/>
            <person name="Bristow J."/>
            <person name="Eisen J.A."/>
            <person name="Markowitz V."/>
            <person name="Hugenholtz P."/>
            <person name="Kyrpides N.C."/>
            <person name="Klenk H.P."/>
            <person name="Detter J.C."/>
        </authorList>
    </citation>
    <scope>NUCLEOTIDE SEQUENCE [LARGE SCALE GENOMIC DNA]</scope>
    <source>
        <strain evidence="3">DSM 8271 / FlGlyR</strain>
    </source>
</reference>
<dbReference type="EMBL" id="CP002547">
    <property type="protein sequence ID" value="ADY56611.1"/>
    <property type="molecule type" value="Genomic_DNA"/>
</dbReference>
<organism evidence="2 3">
    <name type="scientific">Syntrophobotulus glycolicus (strain DSM 8271 / FlGlyR)</name>
    <dbReference type="NCBI Taxonomy" id="645991"/>
    <lineage>
        <taxon>Bacteria</taxon>
        <taxon>Bacillati</taxon>
        <taxon>Bacillota</taxon>
        <taxon>Clostridia</taxon>
        <taxon>Eubacteriales</taxon>
        <taxon>Desulfitobacteriaceae</taxon>
        <taxon>Syntrophobotulus</taxon>
    </lineage>
</organism>
<feature type="region of interest" description="Disordered" evidence="1">
    <location>
        <begin position="20"/>
        <end position="39"/>
    </location>
</feature>